<organism evidence="1">
    <name type="scientific">hydrothermal vent metagenome</name>
    <dbReference type="NCBI Taxonomy" id="652676"/>
    <lineage>
        <taxon>unclassified sequences</taxon>
        <taxon>metagenomes</taxon>
        <taxon>ecological metagenomes</taxon>
    </lineage>
</organism>
<evidence type="ECO:0000313" key="1">
    <source>
        <dbReference type="EMBL" id="VAX03848.1"/>
    </source>
</evidence>
<dbReference type="AlphaFoldDB" id="A0A3B1AX53"/>
<proteinExistence type="predicted"/>
<name>A0A3B1AX53_9ZZZZ</name>
<reference evidence="1" key="1">
    <citation type="submission" date="2018-06" db="EMBL/GenBank/DDBJ databases">
        <authorList>
            <person name="Zhirakovskaya E."/>
        </authorList>
    </citation>
    <scope>NUCLEOTIDE SEQUENCE</scope>
</reference>
<protein>
    <submittedName>
        <fullName evidence="1">Uncharacterized protein</fullName>
    </submittedName>
</protein>
<dbReference type="EMBL" id="UOFU01000352">
    <property type="protein sequence ID" value="VAX03848.1"/>
    <property type="molecule type" value="Genomic_DNA"/>
</dbReference>
<gene>
    <name evidence="1" type="ORF">MNBD_GAMMA20-443</name>
</gene>
<sequence>MAIPPKIHITKYKNTRFHAIWVNEELLAVVCYKKGALAIKQALLNALNTSISQTESVEP</sequence>
<accession>A0A3B1AX53</accession>